<dbReference type="EMBL" id="VFIY01000018">
    <property type="protein sequence ID" value="TPD57634.1"/>
    <property type="molecule type" value="Genomic_DNA"/>
</dbReference>
<dbReference type="Pfam" id="PF07238">
    <property type="entry name" value="PilZ"/>
    <property type="match status" value="1"/>
</dbReference>
<dbReference type="RefSeq" id="WP_139941949.1">
    <property type="nucleotide sequence ID" value="NZ_JBHSYP010000005.1"/>
</dbReference>
<comment type="caution">
    <text evidence="2">The sequence shown here is derived from an EMBL/GenBank/DDBJ whole genome shotgun (WGS) entry which is preliminary data.</text>
</comment>
<reference evidence="3" key="1">
    <citation type="submission" date="2019-06" db="EMBL/GenBank/DDBJ databases">
        <title>The complete genome of Emcibacter congregatus ZYLT.</title>
        <authorList>
            <person name="Zhao Z."/>
        </authorList>
    </citation>
    <scope>NUCLEOTIDE SEQUENCE [LARGE SCALE GENOMIC DNA]</scope>
    <source>
        <strain evidence="3">MCCC 1A06723</strain>
    </source>
</reference>
<accession>A0A501PCK2</accession>
<dbReference type="AlphaFoldDB" id="A0A501PCK2"/>
<sequence>MSNKAVRSLLSTMRQHNRRTVILPARLDVGSYRFDCTAYDLSLGGIRLKVDLPLDEGANVYVQLKNKLKRAAKVIWSADGFVGLSFKDSPEVVRDGLGSLATGLS</sequence>
<feature type="domain" description="PilZ" evidence="1">
    <location>
        <begin position="14"/>
        <end position="97"/>
    </location>
</feature>
<evidence type="ECO:0000259" key="1">
    <source>
        <dbReference type="Pfam" id="PF07238"/>
    </source>
</evidence>
<name>A0A501PCK2_9PROT</name>
<gene>
    <name evidence="2" type="ORF">FIV46_16125</name>
</gene>
<dbReference type="OrthoDB" id="7594866at2"/>
<evidence type="ECO:0000313" key="3">
    <source>
        <dbReference type="Proteomes" id="UP000319148"/>
    </source>
</evidence>
<evidence type="ECO:0000313" key="2">
    <source>
        <dbReference type="EMBL" id="TPD57634.1"/>
    </source>
</evidence>
<protein>
    <submittedName>
        <fullName evidence="2">PilZ domain-containing protein</fullName>
    </submittedName>
</protein>
<organism evidence="2 3">
    <name type="scientific">Emcibacter nanhaiensis</name>
    <dbReference type="NCBI Taxonomy" id="1505037"/>
    <lineage>
        <taxon>Bacteria</taxon>
        <taxon>Pseudomonadati</taxon>
        <taxon>Pseudomonadota</taxon>
        <taxon>Alphaproteobacteria</taxon>
        <taxon>Emcibacterales</taxon>
        <taxon>Emcibacteraceae</taxon>
        <taxon>Emcibacter</taxon>
    </lineage>
</organism>
<dbReference type="Proteomes" id="UP000319148">
    <property type="component" value="Unassembled WGS sequence"/>
</dbReference>
<dbReference type="InterPro" id="IPR009875">
    <property type="entry name" value="PilZ_domain"/>
</dbReference>
<keyword evidence="3" id="KW-1185">Reference proteome</keyword>
<proteinExistence type="predicted"/>
<dbReference type="Gene3D" id="2.40.10.220">
    <property type="entry name" value="predicted glycosyltransferase like domains"/>
    <property type="match status" value="1"/>
</dbReference>
<dbReference type="SUPFAM" id="SSF141371">
    <property type="entry name" value="PilZ domain-like"/>
    <property type="match status" value="1"/>
</dbReference>
<dbReference type="GO" id="GO:0035438">
    <property type="term" value="F:cyclic-di-GMP binding"/>
    <property type="evidence" value="ECO:0007669"/>
    <property type="project" value="InterPro"/>
</dbReference>